<dbReference type="EMBL" id="CP002666">
    <property type="protein sequence ID" value="AEE47092.1"/>
    <property type="molecule type" value="Genomic_DNA"/>
</dbReference>
<dbReference type="Proteomes" id="UP000008460">
    <property type="component" value="Chromosome"/>
</dbReference>
<evidence type="ECO:0000313" key="1">
    <source>
        <dbReference type="EMBL" id="AEE47092.1"/>
    </source>
</evidence>
<dbReference type="RefSeq" id="WP_013772118.1">
    <property type="nucleotide sequence ID" value="NC_015514.1"/>
</dbReference>
<keyword evidence="2" id="KW-1185">Reference proteome</keyword>
<dbReference type="HOGENOM" id="CLU_2141385_0_0_11"/>
<gene>
    <name evidence="1" type="ordered locus">Celf_2971</name>
</gene>
<protein>
    <submittedName>
        <fullName evidence="1">Uncharacterized protein</fullName>
    </submittedName>
</protein>
<name>F4GYH5_CELFA</name>
<organism evidence="1 2">
    <name type="scientific">Cellulomonas fimi (strain ATCC 484 / DSM 20113 / JCM 1341 / CCUG 24087 / LMG 16345 / NBRC 15513 / NCIMB 8980 / NCTC 7547 / NRS-133)</name>
    <dbReference type="NCBI Taxonomy" id="590998"/>
    <lineage>
        <taxon>Bacteria</taxon>
        <taxon>Bacillati</taxon>
        <taxon>Actinomycetota</taxon>
        <taxon>Actinomycetes</taxon>
        <taxon>Micrococcales</taxon>
        <taxon>Cellulomonadaceae</taxon>
        <taxon>Cellulomonas</taxon>
    </lineage>
</organism>
<dbReference type="STRING" id="590998.Celf_2971"/>
<dbReference type="AlphaFoldDB" id="F4GYH5"/>
<evidence type="ECO:0000313" key="2">
    <source>
        <dbReference type="Proteomes" id="UP000008460"/>
    </source>
</evidence>
<dbReference type="KEGG" id="cfi:Celf_2971"/>
<reference evidence="1 2" key="1">
    <citation type="submission" date="2011-04" db="EMBL/GenBank/DDBJ databases">
        <title>Complete sequence of Cellulomonas fimi ATCC 484.</title>
        <authorList>
            <consortium name="US DOE Joint Genome Institute"/>
            <person name="Lucas S."/>
            <person name="Han J."/>
            <person name="Lapidus A."/>
            <person name="Cheng J.-F."/>
            <person name="Goodwin L."/>
            <person name="Pitluck S."/>
            <person name="Peters L."/>
            <person name="Chertkov O."/>
            <person name="Detter J.C."/>
            <person name="Han C."/>
            <person name="Tapia R."/>
            <person name="Land M."/>
            <person name="Hauser L."/>
            <person name="Kyrpides N."/>
            <person name="Ivanova N."/>
            <person name="Ovchinnikova G."/>
            <person name="Pagani I."/>
            <person name="Mead D."/>
            <person name="Brumm P."/>
            <person name="Woyke T."/>
        </authorList>
    </citation>
    <scope>NUCLEOTIDE SEQUENCE [LARGE SCALE GENOMIC DNA]</scope>
    <source>
        <strain evidence="2">ATCC 484 / DSM 20113 / JCM 1341 / NBRC 15513 / NCIMB 8980 / NCTC 7547</strain>
    </source>
</reference>
<proteinExistence type="predicted"/>
<sequence>MAAAPWVLVDAVNGRRFALRERWGEYTLAIAPDDDPDLNPWGAPTESATITVASGTDDDLYGGTPPDYSKTATFIAATVRTYLRRQACTHPHNYGDRYCPACGWPLVDEAQP</sequence>
<accession>F4GYH5</accession>